<dbReference type="SUPFAM" id="SSF50685">
    <property type="entry name" value="Barwin-like endoglucanases"/>
    <property type="match status" value="1"/>
</dbReference>
<dbReference type="PANTHER" id="PTHR31836">
    <property type="match status" value="1"/>
</dbReference>
<dbReference type="Proteomes" id="UP000765509">
    <property type="component" value="Unassembled WGS sequence"/>
</dbReference>
<proteinExistence type="predicted"/>
<evidence type="ECO:0000259" key="3">
    <source>
        <dbReference type="Pfam" id="PF03330"/>
    </source>
</evidence>
<dbReference type="PANTHER" id="PTHR31836:SF25">
    <property type="entry name" value="RLPA-LIKE PROTEIN DOUBLE-PSI BETA-BARREL DOMAIN-CONTAINING PROTEIN"/>
    <property type="match status" value="1"/>
</dbReference>
<gene>
    <name evidence="4" type="ORF">O181_080639</name>
</gene>
<dbReference type="CDD" id="cd22191">
    <property type="entry name" value="DPBB_RlpA_EXP_N-like"/>
    <property type="match status" value="1"/>
</dbReference>
<feature type="domain" description="RlpA-like protein double-psi beta-barrel" evidence="3">
    <location>
        <begin position="36"/>
        <end position="125"/>
    </location>
</feature>
<feature type="signal peptide" evidence="2">
    <location>
        <begin position="1"/>
        <end position="21"/>
    </location>
</feature>
<evidence type="ECO:0000256" key="2">
    <source>
        <dbReference type="SAM" id="SignalP"/>
    </source>
</evidence>
<evidence type="ECO:0000313" key="5">
    <source>
        <dbReference type="Proteomes" id="UP000765509"/>
    </source>
</evidence>
<dbReference type="OrthoDB" id="623670at2759"/>
<keyword evidence="5" id="KW-1185">Reference proteome</keyword>
<dbReference type="EMBL" id="AVOT02045600">
    <property type="protein sequence ID" value="MBW0540924.1"/>
    <property type="molecule type" value="Genomic_DNA"/>
</dbReference>
<dbReference type="InterPro" id="IPR036908">
    <property type="entry name" value="RlpA-like_sf"/>
</dbReference>
<protein>
    <recommendedName>
        <fullName evidence="3">RlpA-like protein double-psi beta-barrel domain-containing protein</fullName>
    </recommendedName>
</protein>
<dbReference type="AlphaFoldDB" id="A0A9Q3IJD2"/>
<dbReference type="Gene3D" id="2.40.40.10">
    <property type="entry name" value="RlpA-like domain"/>
    <property type="match status" value="1"/>
</dbReference>
<dbReference type="InterPro" id="IPR051477">
    <property type="entry name" value="Expansin_CellWall"/>
</dbReference>
<sequence length="129" mass="13945">MARLLLAAFIISFVFPLNIIAAPPSALSKPLARRYSGKATWFTPDTGACGDTNSESDYIVAMNYKQYGQGEPCHKHVKIQNKSNGKTITAKVTDECPSCGYGSLDLSPSVFKSLGDLNTGVLPISWDWA</sequence>
<organism evidence="4 5">
    <name type="scientific">Austropuccinia psidii MF-1</name>
    <dbReference type="NCBI Taxonomy" id="1389203"/>
    <lineage>
        <taxon>Eukaryota</taxon>
        <taxon>Fungi</taxon>
        <taxon>Dikarya</taxon>
        <taxon>Basidiomycota</taxon>
        <taxon>Pucciniomycotina</taxon>
        <taxon>Pucciniomycetes</taxon>
        <taxon>Pucciniales</taxon>
        <taxon>Sphaerophragmiaceae</taxon>
        <taxon>Austropuccinia</taxon>
    </lineage>
</organism>
<comment type="caution">
    <text evidence="4">The sequence shown here is derived from an EMBL/GenBank/DDBJ whole genome shotgun (WGS) entry which is preliminary data.</text>
</comment>
<accession>A0A9Q3IJD2</accession>
<evidence type="ECO:0000256" key="1">
    <source>
        <dbReference type="ARBA" id="ARBA00022729"/>
    </source>
</evidence>
<reference evidence="4" key="1">
    <citation type="submission" date="2021-03" db="EMBL/GenBank/DDBJ databases">
        <title>Draft genome sequence of rust myrtle Austropuccinia psidii MF-1, a brazilian biotype.</title>
        <authorList>
            <person name="Quecine M.C."/>
            <person name="Pachon D.M.R."/>
            <person name="Bonatelli M.L."/>
            <person name="Correr F.H."/>
            <person name="Franceschini L.M."/>
            <person name="Leite T.F."/>
            <person name="Margarido G.R.A."/>
            <person name="Almeida C.A."/>
            <person name="Ferrarezi J.A."/>
            <person name="Labate C.A."/>
        </authorList>
    </citation>
    <scope>NUCLEOTIDE SEQUENCE</scope>
    <source>
        <strain evidence="4">MF-1</strain>
    </source>
</reference>
<dbReference type="InterPro" id="IPR009009">
    <property type="entry name" value="RlpA-like_DPBB"/>
</dbReference>
<dbReference type="Pfam" id="PF03330">
    <property type="entry name" value="DPBB_1"/>
    <property type="match status" value="1"/>
</dbReference>
<feature type="chain" id="PRO_5040515832" description="RlpA-like protein double-psi beta-barrel domain-containing protein" evidence="2">
    <location>
        <begin position="22"/>
        <end position="129"/>
    </location>
</feature>
<name>A0A9Q3IJD2_9BASI</name>
<evidence type="ECO:0000313" key="4">
    <source>
        <dbReference type="EMBL" id="MBW0540924.1"/>
    </source>
</evidence>
<keyword evidence="1 2" id="KW-0732">Signal</keyword>